<comment type="caution">
    <text evidence="2">The sequence shown here is derived from an EMBL/GenBank/DDBJ whole genome shotgun (WGS) entry which is preliminary data.</text>
</comment>
<organism evidence="2 3">
    <name type="scientific">Linnemannia gamsii</name>
    <dbReference type="NCBI Taxonomy" id="64522"/>
    <lineage>
        <taxon>Eukaryota</taxon>
        <taxon>Fungi</taxon>
        <taxon>Fungi incertae sedis</taxon>
        <taxon>Mucoromycota</taxon>
        <taxon>Mortierellomycotina</taxon>
        <taxon>Mortierellomycetes</taxon>
        <taxon>Mortierellales</taxon>
        <taxon>Mortierellaceae</taxon>
        <taxon>Linnemannia</taxon>
    </lineage>
</organism>
<feature type="compositionally biased region" description="Low complexity" evidence="1">
    <location>
        <begin position="186"/>
        <end position="206"/>
    </location>
</feature>
<accession>A0ABQ7JTS1</accession>
<protein>
    <submittedName>
        <fullName evidence="2">Uncharacterized protein</fullName>
    </submittedName>
</protein>
<evidence type="ECO:0000313" key="2">
    <source>
        <dbReference type="EMBL" id="KAG0284128.1"/>
    </source>
</evidence>
<reference evidence="2 3" key="1">
    <citation type="journal article" date="2020" name="Fungal Divers.">
        <title>Resolving the Mortierellaceae phylogeny through synthesis of multi-gene phylogenetics and phylogenomics.</title>
        <authorList>
            <person name="Vandepol N."/>
            <person name="Liber J."/>
            <person name="Desiro A."/>
            <person name="Na H."/>
            <person name="Kennedy M."/>
            <person name="Barry K."/>
            <person name="Grigoriev I.V."/>
            <person name="Miller A.N."/>
            <person name="O'Donnell K."/>
            <person name="Stajich J.E."/>
            <person name="Bonito G."/>
        </authorList>
    </citation>
    <scope>NUCLEOTIDE SEQUENCE [LARGE SCALE GENOMIC DNA]</scope>
    <source>
        <strain evidence="2 3">AD045</strain>
    </source>
</reference>
<feature type="region of interest" description="Disordered" evidence="1">
    <location>
        <begin position="186"/>
        <end position="213"/>
    </location>
</feature>
<dbReference type="Proteomes" id="UP001194696">
    <property type="component" value="Unassembled WGS sequence"/>
</dbReference>
<gene>
    <name evidence="2" type="ORF">BGZ96_011517</name>
</gene>
<sequence length="339" mass="38382">MNNLCLDNQPRCTNLRTLSFSDAGFCLTPKEHLLFLSNILTLILHNPNINTLHIPVDLLAFCPGLFLDILQLHLPQLERLELGQMTSKGYSYTPSSASDYADLGLVRNNNDNANVIKVAQFSGKVDWETTVQLLETCLWNRQKNKTNAFLTHLRCLYYITGNMNHIPTSTIQSQFDRVCYPSSSSSFSSVNDTTATSSSSPPTSSAHYEEKGDDLEEPRLKVLILPRWGGHGSEYSIIDEIYLDSFIIPLVDQLPYLAQFYPRSGRHKRFLEDEFDDVVAAADIEINPTERVDYTISSRGRRGRRGFSSGREGEGMENKVGVRYRWRIEPEPLCPCSEC</sequence>
<name>A0ABQ7JTS1_9FUNG</name>
<dbReference type="EMBL" id="JAAAIM010000811">
    <property type="protein sequence ID" value="KAG0284128.1"/>
    <property type="molecule type" value="Genomic_DNA"/>
</dbReference>
<evidence type="ECO:0000256" key="1">
    <source>
        <dbReference type="SAM" id="MobiDB-lite"/>
    </source>
</evidence>
<proteinExistence type="predicted"/>
<evidence type="ECO:0000313" key="3">
    <source>
        <dbReference type="Proteomes" id="UP001194696"/>
    </source>
</evidence>
<keyword evidence="3" id="KW-1185">Reference proteome</keyword>